<name>A0A1B2EZ95_9HYPH</name>
<dbReference type="PROSITE" id="PS51257">
    <property type="entry name" value="PROKAR_LIPOPROTEIN"/>
    <property type="match status" value="1"/>
</dbReference>
<keyword evidence="3" id="KW-0396">Initiation factor</keyword>
<dbReference type="GO" id="GO:0003743">
    <property type="term" value="F:translation initiation factor activity"/>
    <property type="evidence" value="ECO:0007669"/>
    <property type="project" value="UniProtKB-KW"/>
</dbReference>
<feature type="chain" id="PRO_5008536321" evidence="2">
    <location>
        <begin position="20"/>
        <end position="152"/>
    </location>
</feature>
<protein>
    <submittedName>
        <fullName evidence="3">Translation initiation factor 2</fullName>
    </submittedName>
</protein>
<feature type="region of interest" description="Disordered" evidence="1">
    <location>
        <begin position="133"/>
        <end position="152"/>
    </location>
</feature>
<evidence type="ECO:0000313" key="3">
    <source>
        <dbReference type="EMBL" id="ANY85238.1"/>
    </source>
</evidence>
<dbReference type="KEGG" id="moc:BB934_44485"/>
<feature type="signal peptide" evidence="2">
    <location>
        <begin position="1"/>
        <end position="19"/>
    </location>
</feature>
<geneLocation type="plasmid" evidence="3">
    <name>unnamed4</name>
</geneLocation>
<sequence length="152" mass="15464">MRISLLAILAGSLSLGACATVTRGTTEQITFDSEPPAAMRTSTGLTCPTTPYTLQVDRKSEFVATFSKDGYASQDIMVQTRVAGSGAAGFAGNVLIGGIIGMGVDAATGSTLEHYPSPVTASLAPLAVSSKYRGRKPAAARGPVKEAAPPTS</sequence>
<evidence type="ECO:0000256" key="1">
    <source>
        <dbReference type="SAM" id="MobiDB-lite"/>
    </source>
</evidence>
<keyword evidence="3" id="KW-0648">Protein biosynthesis</keyword>
<evidence type="ECO:0000256" key="2">
    <source>
        <dbReference type="SAM" id="SignalP"/>
    </source>
</evidence>
<reference evidence="3" key="1">
    <citation type="submission" date="2016-07" db="EMBL/GenBank/DDBJ databases">
        <title>Microvirga ossetica sp. nov. a new species of rhizobia isolated from root nodules of the legume species Vicia alpestris Steven originated from North Ossetia region in the Caucasus.</title>
        <authorList>
            <person name="Safronova V.I."/>
            <person name="Kuznetsova I.G."/>
            <person name="Sazanova A.L."/>
            <person name="Belimov A."/>
            <person name="Andronov E."/>
            <person name="Osledkin Y.S."/>
            <person name="Onishchuk O.P."/>
            <person name="Kurchak O.N."/>
            <person name="Shaposhnikov A.I."/>
            <person name="Willems A."/>
            <person name="Tikhonovich I.A."/>
        </authorList>
    </citation>
    <scope>NUCLEOTIDE SEQUENCE [LARGE SCALE GENOMIC DNA]</scope>
    <source>
        <strain evidence="3">V5/3M</strain>
        <plasmid evidence="3">unnamed4</plasmid>
    </source>
</reference>
<gene>
    <name evidence="3" type="ORF">BB934_44485</name>
</gene>
<keyword evidence="3" id="KW-0614">Plasmid</keyword>
<accession>A0A1B2EZ95</accession>
<keyword evidence="2" id="KW-0732">Signal</keyword>
<organism evidence="3">
    <name type="scientific">Microvirga ossetica</name>
    <dbReference type="NCBI Taxonomy" id="1882682"/>
    <lineage>
        <taxon>Bacteria</taxon>
        <taxon>Pseudomonadati</taxon>
        <taxon>Pseudomonadota</taxon>
        <taxon>Alphaproteobacteria</taxon>
        <taxon>Hyphomicrobiales</taxon>
        <taxon>Methylobacteriaceae</taxon>
        <taxon>Microvirga</taxon>
    </lineage>
</organism>
<dbReference type="OrthoDB" id="7428207at2"/>
<dbReference type="AlphaFoldDB" id="A0A1B2EZ95"/>
<proteinExistence type="predicted"/>
<dbReference type="EMBL" id="CP016620">
    <property type="protein sequence ID" value="ANY85238.1"/>
    <property type="molecule type" value="Genomic_DNA"/>
</dbReference>